<proteinExistence type="predicted"/>
<protein>
    <submittedName>
        <fullName evidence="2">Sporulation protein</fullName>
    </submittedName>
</protein>
<evidence type="ECO:0000313" key="3">
    <source>
        <dbReference type="Proteomes" id="UP001197247"/>
    </source>
</evidence>
<dbReference type="PANTHER" id="PTHR40053:SF1">
    <property type="entry name" value="SPORULATION-CONTROL PROTEIN SPO0M"/>
    <property type="match status" value="1"/>
</dbReference>
<feature type="compositionally biased region" description="Low complexity" evidence="1">
    <location>
        <begin position="284"/>
        <end position="293"/>
    </location>
</feature>
<accession>A0ABS5TDB3</accession>
<feature type="region of interest" description="Disordered" evidence="1">
    <location>
        <begin position="264"/>
        <end position="301"/>
    </location>
</feature>
<dbReference type="Pfam" id="PF07070">
    <property type="entry name" value="Spo0M"/>
    <property type="match status" value="1"/>
</dbReference>
<gene>
    <name evidence="2" type="ORF">KIH74_09095</name>
</gene>
<comment type="caution">
    <text evidence="2">The sequence shown here is derived from an EMBL/GenBank/DDBJ whole genome shotgun (WGS) entry which is preliminary data.</text>
</comment>
<organism evidence="2 3">
    <name type="scientific">Kineosporia corallincola</name>
    <dbReference type="NCBI Taxonomy" id="2835133"/>
    <lineage>
        <taxon>Bacteria</taxon>
        <taxon>Bacillati</taxon>
        <taxon>Actinomycetota</taxon>
        <taxon>Actinomycetes</taxon>
        <taxon>Kineosporiales</taxon>
        <taxon>Kineosporiaceae</taxon>
        <taxon>Kineosporia</taxon>
    </lineage>
</organism>
<keyword evidence="3" id="KW-1185">Reference proteome</keyword>
<name>A0ABS5TDB3_9ACTN</name>
<reference evidence="2 3" key="1">
    <citation type="submission" date="2021-05" db="EMBL/GenBank/DDBJ databases">
        <title>Kineosporia and Streptomyces sp. nov. two new marine actinobacteria isolated from Coral.</title>
        <authorList>
            <person name="Buangrab K."/>
            <person name="Sutthacheep M."/>
            <person name="Yeemin T."/>
            <person name="Harunari E."/>
            <person name="Igarashi Y."/>
            <person name="Kanchanasin P."/>
            <person name="Tanasupawat S."/>
            <person name="Phongsopitanun W."/>
        </authorList>
    </citation>
    <scope>NUCLEOTIDE SEQUENCE [LARGE SCALE GENOMIC DNA]</scope>
    <source>
        <strain evidence="2 3">J2-2</strain>
    </source>
</reference>
<dbReference type="InterPro" id="IPR009776">
    <property type="entry name" value="Spore_0_M"/>
</dbReference>
<dbReference type="Proteomes" id="UP001197247">
    <property type="component" value="Unassembled WGS sequence"/>
</dbReference>
<evidence type="ECO:0000313" key="2">
    <source>
        <dbReference type="EMBL" id="MBT0769080.1"/>
    </source>
</evidence>
<feature type="compositionally biased region" description="Gly residues" evidence="1">
    <location>
        <begin position="269"/>
        <end position="283"/>
    </location>
</feature>
<dbReference type="EMBL" id="JAHBAY010000003">
    <property type="protein sequence ID" value="MBT0769080.1"/>
    <property type="molecule type" value="Genomic_DNA"/>
</dbReference>
<evidence type="ECO:0000256" key="1">
    <source>
        <dbReference type="SAM" id="MobiDB-lite"/>
    </source>
</evidence>
<dbReference type="PANTHER" id="PTHR40053">
    <property type="entry name" value="SPORULATION-CONTROL PROTEIN SPO0M"/>
    <property type="match status" value="1"/>
</dbReference>
<sequence length="344" mass="36221">MLGALGIGGPSVDTVLSRPTAEPGGVLTGQVNLTGGGADVDIEHITLGLITRMESGDHDAVGEFHRVAVSGPIRLAEGQQLSLPFQLVMPWETPITAVYGQPLHGMVMGVRTEVSIARAVDKGDLDPVQVQPLPVQQRILDAFAQLGFVFKSADLERGQLAGVPQQLPFYQEIEYFPAQQYAHAVNEVELTFVANPHSVQVVLEFDKRGGLFRPGHDSYGRYTVSHADADSTDWAQVVDGWVQEAIGQRQALFGQGAAGGYGQNPYGQPGYGQGGYGQGGHGQAGYPAGQPMHHGGHSSGGGSGMAGMAMGVVGGLTAGYVANEIIEDIFEGDEEEEGSEEEEA</sequence>